<dbReference type="Proteomes" id="UP000183832">
    <property type="component" value="Unassembled WGS sequence"/>
</dbReference>
<sequence length="76" mass="8735">MISANNDYNCTTLLSKRLFKAVDLESQKKTLTELKTLLTSGDDKGKKKFNVTKALKSPCYCPVLRFVERRMKESIF</sequence>
<accession>A0A1J1IDP3</accession>
<reference evidence="1 2" key="1">
    <citation type="submission" date="2015-04" db="EMBL/GenBank/DDBJ databases">
        <authorList>
            <person name="Syromyatnikov M.Y."/>
            <person name="Popov V.N."/>
        </authorList>
    </citation>
    <scope>NUCLEOTIDE SEQUENCE [LARGE SCALE GENOMIC DNA]</scope>
</reference>
<organism evidence="1 2">
    <name type="scientific">Clunio marinus</name>
    <dbReference type="NCBI Taxonomy" id="568069"/>
    <lineage>
        <taxon>Eukaryota</taxon>
        <taxon>Metazoa</taxon>
        <taxon>Ecdysozoa</taxon>
        <taxon>Arthropoda</taxon>
        <taxon>Hexapoda</taxon>
        <taxon>Insecta</taxon>
        <taxon>Pterygota</taxon>
        <taxon>Neoptera</taxon>
        <taxon>Endopterygota</taxon>
        <taxon>Diptera</taxon>
        <taxon>Nematocera</taxon>
        <taxon>Chironomoidea</taxon>
        <taxon>Chironomidae</taxon>
        <taxon>Clunio</taxon>
    </lineage>
</organism>
<evidence type="ECO:0000313" key="2">
    <source>
        <dbReference type="Proteomes" id="UP000183832"/>
    </source>
</evidence>
<protein>
    <submittedName>
        <fullName evidence="1">CLUMA_CG011698, isoform A</fullName>
    </submittedName>
</protein>
<dbReference type="EMBL" id="CVRI01000047">
    <property type="protein sequence ID" value="CRK98336.1"/>
    <property type="molecule type" value="Genomic_DNA"/>
</dbReference>
<name>A0A1J1IDP3_9DIPT</name>
<dbReference type="AlphaFoldDB" id="A0A1J1IDP3"/>
<proteinExistence type="predicted"/>
<evidence type="ECO:0000313" key="1">
    <source>
        <dbReference type="EMBL" id="CRK98336.1"/>
    </source>
</evidence>
<keyword evidence="2" id="KW-1185">Reference proteome</keyword>
<gene>
    <name evidence="1" type="ORF">CLUMA_CG011698</name>
</gene>